<evidence type="ECO:0000313" key="3">
    <source>
        <dbReference type="EMBL" id="ADT97079.1"/>
    </source>
</evidence>
<gene>
    <name evidence="3" type="ordered locus">Mspyr1_03660</name>
</gene>
<keyword evidence="4" id="KW-1185">Reference proteome</keyword>
<organism evidence="3 4">
    <name type="scientific">Mycolicibacterium gilvum (strain DSM 45189 / LMG 24558 / Spyr1)</name>
    <name type="common">Mycobacterium gilvum</name>
    <dbReference type="NCBI Taxonomy" id="278137"/>
    <lineage>
        <taxon>Bacteria</taxon>
        <taxon>Bacillati</taxon>
        <taxon>Actinomycetota</taxon>
        <taxon>Actinomycetes</taxon>
        <taxon>Mycobacteriales</taxon>
        <taxon>Mycobacteriaceae</taxon>
        <taxon>Mycolicibacterium</taxon>
    </lineage>
</organism>
<dbReference type="Proteomes" id="UP000008916">
    <property type="component" value="Chromosome"/>
</dbReference>
<dbReference type="AlphaFoldDB" id="E6TLQ7"/>
<dbReference type="PRINTS" id="PR01438">
    <property type="entry name" value="UNVRSLSTRESS"/>
</dbReference>
<dbReference type="Pfam" id="PF00582">
    <property type="entry name" value="Usp"/>
    <property type="match status" value="1"/>
</dbReference>
<dbReference type="SUPFAM" id="SSF52402">
    <property type="entry name" value="Adenine nucleotide alpha hydrolases-like"/>
    <property type="match status" value="1"/>
</dbReference>
<dbReference type="CDD" id="cd00293">
    <property type="entry name" value="USP-like"/>
    <property type="match status" value="1"/>
</dbReference>
<protein>
    <submittedName>
        <fullName evidence="3">Universal stress protein UspA-like protein</fullName>
    </submittedName>
</protein>
<dbReference type="EMBL" id="CP002385">
    <property type="protein sequence ID" value="ADT97079.1"/>
    <property type="molecule type" value="Genomic_DNA"/>
</dbReference>
<name>E6TLQ7_MYCSR</name>
<dbReference type="InterPro" id="IPR006016">
    <property type="entry name" value="UspA"/>
</dbReference>
<dbReference type="RefSeq" id="WP_013470442.1">
    <property type="nucleotide sequence ID" value="NC_014814.1"/>
</dbReference>
<accession>E6TLQ7</accession>
<feature type="domain" description="UspA" evidence="2">
    <location>
        <begin position="3"/>
        <end position="145"/>
    </location>
</feature>
<evidence type="ECO:0000259" key="2">
    <source>
        <dbReference type="Pfam" id="PF00582"/>
    </source>
</evidence>
<proteinExistence type="inferred from homology"/>
<dbReference type="InterPro" id="IPR006015">
    <property type="entry name" value="Universal_stress_UspA"/>
</dbReference>
<reference evidence="3 4" key="1">
    <citation type="journal article" date="2011" name="Stand. Genomic Sci.">
        <title>Complete genome sequence of Mycobacterium sp. strain (Spyr1) and reclassification to Mycobacterium gilvum Spyr1.</title>
        <authorList>
            <person name="Kallimanis A."/>
            <person name="Karabika E."/>
            <person name="Mavromatis K."/>
            <person name="Lapidus A."/>
            <person name="Labutti K.M."/>
            <person name="Liolios K."/>
            <person name="Ivanova N."/>
            <person name="Goodwin L."/>
            <person name="Woyke T."/>
            <person name="Velentzas A.D."/>
            <person name="Perisynakis A."/>
            <person name="Ouzounis C.C."/>
            <person name="Kyrpides N.C."/>
            <person name="Koukkou A.I."/>
            <person name="Drainas C."/>
        </authorList>
    </citation>
    <scope>NUCLEOTIDE SEQUENCE [LARGE SCALE GENOMIC DNA]</scope>
    <source>
        <strain evidence="4">DSM 45189 / LMG 24558 / Spyr1</strain>
    </source>
</reference>
<dbReference type="PANTHER" id="PTHR46268">
    <property type="entry name" value="STRESS RESPONSE PROTEIN NHAX"/>
    <property type="match status" value="1"/>
</dbReference>
<sequence>MAYRVIVVGTDGSETSMRAVQRAATLAAEADATLIVASAYTPATREAAAIDPDQPKGEDYRTRGDAPVFDLLRDAAATARAAGARNVEERAVAGVPADALIALAEEVGADLLVVGSVGMNSMVGRLVGSVPRLVRKKAGTEVLVVETSE</sequence>
<dbReference type="InterPro" id="IPR014729">
    <property type="entry name" value="Rossmann-like_a/b/a_fold"/>
</dbReference>
<evidence type="ECO:0000256" key="1">
    <source>
        <dbReference type="ARBA" id="ARBA00008791"/>
    </source>
</evidence>
<dbReference type="PANTHER" id="PTHR46268:SF6">
    <property type="entry name" value="UNIVERSAL STRESS PROTEIN UP12"/>
    <property type="match status" value="1"/>
</dbReference>
<dbReference type="KEGG" id="msp:Mspyr1_03660"/>
<dbReference type="Gene3D" id="3.40.50.620">
    <property type="entry name" value="HUPs"/>
    <property type="match status" value="1"/>
</dbReference>
<dbReference type="HOGENOM" id="CLU_049301_16_4_11"/>
<comment type="similarity">
    <text evidence="1">Belongs to the universal stress protein A family.</text>
</comment>
<evidence type="ECO:0000313" key="4">
    <source>
        <dbReference type="Proteomes" id="UP000008916"/>
    </source>
</evidence>